<dbReference type="AlphaFoldDB" id="A0A174ZK59"/>
<evidence type="ECO:0000313" key="19">
    <source>
        <dbReference type="Proteomes" id="UP000095662"/>
    </source>
</evidence>
<dbReference type="GO" id="GO:0009252">
    <property type="term" value="P:peptidoglycan biosynthetic process"/>
    <property type="evidence" value="ECO:0007669"/>
    <property type="project" value="UniProtKB-KW"/>
</dbReference>
<dbReference type="GO" id="GO:0071555">
    <property type="term" value="P:cell wall organization"/>
    <property type="evidence" value="ECO:0007669"/>
    <property type="project" value="UniProtKB-KW"/>
</dbReference>
<evidence type="ECO:0000256" key="1">
    <source>
        <dbReference type="ARBA" id="ARBA00004651"/>
    </source>
</evidence>
<dbReference type="GO" id="GO:0046677">
    <property type="term" value="P:response to antibiotic"/>
    <property type="evidence" value="ECO:0007669"/>
    <property type="project" value="UniProtKB-UniRule"/>
</dbReference>
<protein>
    <recommendedName>
        <fullName evidence="4 17">Undecaprenyl-diphosphatase</fullName>
        <ecNumber evidence="3 17">3.6.1.27</ecNumber>
    </recommendedName>
    <alternativeName>
        <fullName evidence="15 17">Bacitracin resistance protein</fullName>
    </alternativeName>
    <alternativeName>
        <fullName evidence="14 17">Undecaprenyl pyrophosphate phosphatase</fullName>
    </alternativeName>
</protein>
<evidence type="ECO:0000256" key="8">
    <source>
        <dbReference type="ARBA" id="ARBA00022960"/>
    </source>
</evidence>
<dbReference type="InterPro" id="IPR003824">
    <property type="entry name" value="UppP"/>
</dbReference>
<dbReference type="EMBL" id="CZBY01000011">
    <property type="protein sequence ID" value="CUQ87554.1"/>
    <property type="molecule type" value="Genomic_DNA"/>
</dbReference>
<comment type="subcellular location">
    <subcellularLocation>
        <location evidence="1 17">Cell membrane</location>
        <topology evidence="1 17">Multi-pass membrane protein</topology>
    </subcellularLocation>
</comment>
<evidence type="ECO:0000256" key="14">
    <source>
        <dbReference type="ARBA" id="ARBA00032707"/>
    </source>
</evidence>
<evidence type="ECO:0000256" key="4">
    <source>
        <dbReference type="ARBA" id="ARBA00021581"/>
    </source>
</evidence>
<keyword evidence="9 17" id="KW-0573">Peptidoglycan synthesis</keyword>
<reference evidence="18 19" key="1">
    <citation type="submission" date="2015-09" db="EMBL/GenBank/DDBJ databases">
        <authorList>
            <consortium name="Pathogen Informatics"/>
        </authorList>
    </citation>
    <scope>NUCLEOTIDE SEQUENCE [LARGE SCALE GENOMIC DNA]</scope>
    <source>
        <strain evidence="18 19">2789STDY5834928</strain>
    </source>
</reference>
<evidence type="ECO:0000256" key="6">
    <source>
        <dbReference type="ARBA" id="ARBA00022692"/>
    </source>
</evidence>
<keyword evidence="12 17" id="KW-0046">Antibiotic resistance</keyword>
<dbReference type="GO" id="GO:0005886">
    <property type="term" value="C:plasma membrane"/>
    <property type="evidence" value="ECO:0007669"/>
    <property type="project" value="UniProtKB-SubCell"/>
</dbReference>
<keyword evidence="5 17" id="KW-1003">Cell membrane</keyword>
<evidence type="ECO:0000256" key="16">
    <source>
        <dbReference type="ARBA" id="ARBA00047594"/>
    </source>
</evidence>
<evidence type="ECO:0000256" key="9">
    <source>
        <dbReference type="ARBA" id="ARBA00022984"/>
    </source>
</evidence>
<feature type="transmembrane region" description="Helical" evidence="17">
    <location>
        <begin position="93"/>
        <end position="111"/>
    </location>
</feature>
<evidence type="ECO:0000256" key="13">
    <source>
        <dbReference type="ARBA" id="ARBA00023316"/>
    </source>
</evidence>
<gene>
    <name evidence="17 18" type="primary">uppP</name>
    <name evidence="18" type="ORF">ERS852540_01527</name>
</gene>
<evidence type="ECO:0000256" key="17">
    <source>
        <dbReference type="HAMAP-Rule" id="MF_01006"/>
    </source>
</evidence>
<keyword evidence="10 17" id="KW-1133">Transmembrane helix</keyword>
<feature type="transmembrane region" description="Helical" evidence="17">
    <location>
        <begin position="258"/>
        <end position="278"/>
    </location>
</feature>
<evidence type="ECO:0000256" key="10">
    <source>
        <dbReference type="ARBA" id="ARBA00022989"/>
    </source>
</evidence>
<evidence type="ECO:0000256" key="15">
    <source>
        <dbReference type="ARBA" id="ARBA00032932"/>
    </source>
</evidence>
<evidence type="ECO:0000256" key="7">
    <source>
        <dbReference type="ARBA" id="ARBA00022801"/>
    </source>
</evidence>
<feature type="transmembrane region" description="Helical" evidence="17">
    <location>
        <begin position="41"/>
        <end position="67"/>
    </location>
</feature>
<keyword evidence="6 17" id="KW-0812">Transmembrane</keyword>
<comment type="miscellaneous">
    <text evidence="17">Bacitracin is thought to be involved in the inhibition of peptidoglycan synthesis by sequestering undecaprenyl diphosphate, thereby reducing the pool of lipid carrier available.</text>
</comment>
<dbReference type="GO" id="GO:0050380">
    <property type="term" value="F:undecaprenyl-diphosphatase activity"/>
    <property type="evidence" value="ECO:0007669"/>
    <property type="project" value="UniProtKB-UniRule"/>
</dbReference>
<evidence type="ECO:0000313" key="18">
    <source>
        <dbReference type="EMBL" id="CUQ87554.1"/>
    </source>
</evidence>
<dbReference type="OrthoDB" id="9808289at2"/>
<keyword evidence="7 17" id="KW-0378">Hydrolase</keyword>
<evidence type="ECO:0000256" key="11">
    <source>
        <dbReference type="ARBA" id="ARBA00023136"/>
    </source>
</evidence>
<keyword evidence="13 17" id="KW-0961">Cell wall biogenesis/degradation</keyword>
<keyword evidence="8 17" id="KW-0133">Cell shape</keyword>
<comment type="similarity">
    <text evidence="2 17">Belongs to the UppP family.</text>
</comment>
<dbReference type="Pfam" id="PF02673">
    <property type="entry name" value="BacA"/>
    <property type="match status" value="1"/>
</dbReference>
<evidence type="ECO:0000256" key="2">
    <source>
        <dbReference type="ARBA" id="ARBA00010621"/>
    </source>
</evidence>
<name>A0A174ZK59_9FIRM</name>
<dbReference type="PANTHER" id="PTHR30622">
    <property type="entry name" value="UNDECAPRENYL-DIPHOSPHATASE"/>
    <property type="match status" value="1"/>
</dbReference>
<dbReference type="PANTHER" id="PTHR30622:SF4">
    <property type="entry name" value="UNDECAPRENYL-DIPHOSPHATASE"/>
    <property type="match status" value="1"/>
</dbReference>
<dbReference type="EC" id="3.6.1.27" evidence="3 17"/>
<dbReference type="Proteomes" id="UP000095662">
    <property type="component" value="Unassembled WGS sequence"/>
</dbReference>
<feature type="transmembrane region" description="Helical" evidence="17">
    <location>
        <begin position="225"/>
        <end position="246"/>
    </location>
</feature>
<organism evidence="18 19">
    <name type="scientific">[Eubacterium] siraeum</name>
    <dbReference type="NCBI Taxonomy" id="39492"/>
    <lineage>
        <taxon>Bacteria</taxon>
        <taxon>Bacillati</taxon>
        <taxon>Bacillota</taxon>
        <taxon>Clostridia</taxon>
        <taxon>Eubacteriales</taxon>
        <taxon>Oscillospiraceae</taxon>
        <taxon>Oscillospiraceae incertae sedis</taxon>
    </lineage>
</organism>
<proteinExistence type="inferred from homology"/>
<comment type="catalytic activity">
    <reaction evidence="16 17">
        <text>di-trans,octa-cis-undecaprenyl diphosphate + H2O = di-trans,octa-cis-undecaprenyl phosphate + phosphate + H(+)</text>
        <dbReference type="Rhea" id="RHEA:28094"/>
        <dbReference type="ChEBI" id="CHEBI:15377"/>
        <dbReference type="ChEBI" id="CHEBI:15378"/>
        <dbReference type="ChEBI" id="CHEBI:43474"/>
        <dbReference type="ChEBI" id="CHEBI:58405"/>
        <dbReference type="ChEBI" id="CHEBI:60392"/>
        <dbReference type="EC" id="3.6.1.27"/>
    </reaction>
</comment>
<comment type="function">
    <text evidence="17">Catalyzes the dephosphorylation of undecaprenyl diphosphate (UPP). Confers resistance to bacitracin.</text>
</comment>
<evidence type="ECO:0000256" key="5">
    <source>
        <dbReference type="ARBA" id="ARBA00022475"/>
    </source>
</evidence>
<feature type="transmembrane region" description="Helical" evidence="17">
    <location>
        <begin position="123"/>
        <end position="144"/>
    </location>
</feature>
<dbReference type="GO" id="GO:0008360">
    <property type="term" value="P:regulation of cell shape"/>
    <property type="evidence" value="ECO:0007669"/>
    <property type="project" value="UniProtKB-KW"/>
</dbReference>
<dbReference type="STRING" id="39492.ERS852540_01527"/>
<feature type="transmembrane region" description="Helical" evidence="17">
    <location>
        <begin position="193"/>
        <end position="213"/>
    </location>
</feature>
<evidence type="ECO:0000256" key="12">
    <source>
        <dbReference type="ARBA" id="ARBA00023251"/>
    </source>
</evidence>
<dbReference type="HAMAP" id="MF_01006">
    <property type="entry name" value="Undec_diphosphatase"/>
    <property type="match status" value="1"/>
</dbReference>
<sequence length="287" mass="31165">MDYISIIIQGIIQGLTEFLPVSSSGHLSVAQHFMNIGENTLITSVVLHLGTLLAVFIAFFPTIWGMIKEFFLTIKDIFTGKFSWKNMNANRRMMFMVIISTAMLVPVYFFKDFFTGFEGDNDIIFEGFAFIFTAILLFMSDKCIKGNKTGDKMKVADAVAIGAMQCVALFPGVSRSGSTTAAGLFCGLTKETAVTFSFILGIPAILGGSVLEIGDALKSNVDLDWVQLGIGFVVSAAVGLLAIALVKWLLKKDRFKIFGFYTAVLGLACIGIGAYELATGSHFVLVF</sequence>
<accession>A0A174ZK59</accession>
<evidence type="ECO:0000256" key="3">
    <source>
        <dbReference type="ARBA" id="ARBA00012374"/>
    </source>
</evidence>
<keyword evidence="11 17" id="KW-0472">Membrane</keyword>